<reference evidence="10" key="1">
    <citation type="submission" date="2022-10" db="EMBL/GenBank/DDBJ databases">
        <title>Catenovulum adriacola sp. nov. isolated in the Harbour of Susak.</title>
        <authorList>
            <person name="Schoch T."/>
            <person name="Reich S.J."/>
            <person name="Stoeferle S."/>
            <person name="Flaiz M."/>
            <person name="Kazda M."/>
            <person name="Riedel C.U."/>
            <person name="Duerre P."/>
        </authorList>
    </citation>
    <scope>NUCLEOTIDE SEQUENCE</scope>
    <source>
        <strain evidence="10">TS8</strain>
    </source>
</reference>
<dbReference type="InterPro" id="IPR028082">
    <property type="entry name" value="Peripla_BP_I"/>
</dbReference>
<evidence type="ECO:0000256" key="2">
    <source>
        <dbReference type="ARBA" id="ARBA00022960"/>
    </source>
</evidence>
<sequence length="679" mass="76680">MIKHTKFYHVSVLISCFALLASCGTAPTKISKQTPITKPSAEQVKTISANEYIKRANNAESIEQTVVWYVRAADAYLYEQAPTKALGILSELNTNLMSEFIQQQYLLFKAEAYIEFEQYTQAYPLIKSLNTFQGFEARLLKAKASAATNTQHYLAGAKSRIELKKWLTDDEQVQQQNDLIWQDLVHLETAAFNFFQEPDQAEFSGWLELLKITEQNADSPANMLLKVKQWQSQYPSHPAAQQLPKGLQLALLQKPYAPEHITVILPLSGPFLKQGQAIQQGISASYFEQKLSRSPTITYLDSHKLDWSSLTTLETDFIIGPLLKDNIKKFQQAKLTTPVLYLNELTEIEIAQPTVNKIDVNQPLSTKQALASNSSANSTTDSSQNSSENSLNSKAKPDIDNSLVKQITDENTASAQVKSFSFTLSPEMEAKQAAHKMFELGYQKPIVFAANNSYGKRMSDAFIQTYRELNDSDIELSFFSNTQEMESSVTQLMETQQSKDRIKTMRTLLGRGVKFESDARNRRDIDAIYIIGDPTQTRILKPYIDVNTSPFAPIIPIYASSLSYSSKLNNADLRDLNQIIFSDMPWILPGRANRNKLAHQMQLAWRNTNDQLSRLFAFGFDAYQLIPHLAQMTVFPNYHLAGMSGELSLSSSQQIERTLKWAKFDHGRVINLALKKPAQ</sequence>
<dbReference type="RefSeq" id="WP_268074394.1">
    <property type="nucleotide sequence ID" value="NZ_CP109965.1"/>
</dbReference>
<keyword evidence="11" id="KW-1185">Reference proteome</keyword>
<evidence type="ECO:0000313" key="10">
    <source>
        <dbReference type="EMBL" id="WAJ70094.1"/>
    </source>
</evidence>
<evidence type="ECO:0000256" key="1">
    <source>
        <dbReference type="ARBA" id="ARBA00022729"/>
    </source>
</evidence>
<dbReference type="Gene3D" id="3.40.50.2300">
    <property type="match status" value="2"/>
</dbReference>
<feature type="signal peptide" evidence="9">
    <location>
        <begin position="1"/>
        <end position="21"/>
    </location>
</feature>
<feature type="compositionally biased region" description="Low complexity" evidence="8">
    <location>
        <begin position="369"/>
        <end position="393"/>
    </location>
</feature>
<dbReference type="PROSITE" id="PS51257">
    <property type="entry name" value="PROKAR_LIPOPROTEIN"/>
    <property type="match status" value="1"/>
</dbReference>
<dbReference type="EMBL" id="CP109965">
    <property type="protein sequence ID" value="WAJ70094.1"/>
    <property type="molecule type" value="Genomic_DNA"/>
</dbReference>
<evidence type="ECO:0000256" key="5">
    <source>
        <dbReference type="ARBA" id="ARBA00023139"/>
    </source>
</evidence>
<evidence type="ECO:0000256" key="8">
    <source>
        <dbReference type="SAM" id="MobiDB-lite"/>
    </source>
</evidence>
<dbReference type="PANTHER" id="PTHR38038:SF1">
    <property type="entry name" value="PENICILLIN-BINDING PROTEIN ACTIVATOR LPOA"/>
    <property type="match status" value="1"/>
</dbReference>
<evidence type="ECO:0000256" key="3">
    <source>
        <dbReference type="ARBA" id="ARBA00022984"/>
    </source>
</evidence>
<keyword evidence="5" id="KW-0564">Palmitate</keyword>
<dbReference type="Gene3D" id="1.25.40.650">
    <property type="match status" value="1"/>
</dbReference>
<evidence type="ECO:0000313" key="11">
    <source>
        <dbReference type="Proteomes" id="UP001163726"/>
    </source>
</evidence>
<dbReference type="Gene3D" id="1.25.40.10">
    <property type="entry name" value="Tetratricopeptide repeat domain"/>
    <property type="match status" value="1"/>
</dbReference>
<gene>
    <name evidence="10" type="ORF">OLW01_13265</name>
</gene>
<feature type="chain" id="PRO_5046801176" evidence="9">
    <location>
        <begin position="22"/>
        <end position="679"/>
    </location>
</feature>
<dbReference type="InterPro" id="IPR007443">
    <property type="entry name" value="LpoA"/>
</dbReference>
<protein>
    <submittedName>
        <fullName evidence="10">Penicillin-binding protein activator</fullName>
    </submittedName>
</protein>
<dbReference type="Pfam" id="PF04348">
    <property type="entry name" value="LppC"/>
    <property type="match status" value="2"/>
</dbReference>
<keyword evidence="2" id="KW-0133">Cell shape</keyword>
<dbReference type="CDD" id="cd06339">
    <property type="entry name" value="PBP1_YraM_LppC_lipoprotein-like"/>
    <property type="match status" value="1"/>
</dbReference>
<keyword evidence="6" id="KW-0998">Cell outer membrane</keyword>
<evidence type="ECO:0000256" key="4">
    <source>
        <dbReference type="ARBA" id="ARBA00023136"/>
    </source>
</evidence>
<evidence type="ECO:0000256" key="9">
    <source>
        <dbReference type="SAM" id="SignalP"/>
    </source>
</evidence>
<accession>A0ABY7AKQ1</accession>
<dbReference type="Proteomes" id="UP001163726">
    <property type="component" value="Chromosome"/>
</dbReference>
<dbReference type="PANTHER" id="PTHR38038">
    <property type="entry name" value="PENICILLIN-BINDING PROTEIN ACTIVATOR LPOA"/>
    <property type="match status" value="1"/>
</dbReference>
<proteinExistence type="predicted"/>
<keyword evidence="7" id="KW-0449">Lipoprotein</keyword>
<keyword evidence="4" id="KW-0472">Membrane</keyword>
<dbReference type="InterPro" id="IPR011990">
    <property type="entry name" value="TPR-like_helical_dom_sf"/>
</dbReference>
<keyword evidence="1 9" id="KW-0732">Signal</keyword>
<dbReference type="SUPFAM" id="SSF53822">
    <property type="entry name" value="Periplasmic binding protein-like I"/>
    <property type="match status" value="2"/>
</dbReference>
<evidence type="ECO:0000256" key="7">
    <source>
        <dbReference type="ARBA" id="ARBA00023288"/>
    </source>
</evidence>
<organism evidence="10 11">
    <name type="scientific">Catenovulum adriaticum</name>
    <dbReference type="NCBI Taxonomy" id="2984846"/>
    <lineage>
        <taxon>Bacteria</taxon>
        <taxon>Pseudomonadati</taxon>
        <taxon>Pseudomonadota</taxon>
        <taxon>Gammaproteobacteria</taxon>
        <taxon>Alteromonadales</taxon>
        <taxon>Alteromonadaceae</taxon>
        <taxon>Catenovulum</taxon>
    </lineage>
</organism>
<evidence type="ECO:0000256" key="6">
    <source>
        <dbReference type="ARBA" id="ARBA00023237"/>
    </source>
</evidence>
<feature type="region of interest" description="Disordered" evidence="8">
    <location>
        <begin position="369"/>
        <end position="400"/>
    </location>
</feature>
<name>A0ABY7AKQ1_9ALTE</name>
<keyword evidence="3" id="KW-0573">Peptidoglycan synthesis</keyword>